<dbReference type="InterPro" id="IPR036188">
    <property type="entry name" value="FAD/NAD-bd_sf"/>
</dbReference>
<proteinExistence type="inferred from homology"/>
<dbReference type="EMBL" id="JBHSHC010000090">
    <property type="protein sequence ID" value="MFC4767813.1"/>
    <property type="molecule type" value="Genomic_DNA"/>
</dbReference>
<evidence type="ECO:0000313" key="6">
    <source>
        <dbReference type="Proteomes" id="UP001596002"/>
    </source>
</evidence>
<dbReference type="PRINTS" id="PR00757">
    <property type="entry name" value="AMINEOXDASEF"/>
</dbReference>
<keyword evidence="6" id="KW-1185">Reference proteome</keyword>
<reference evidence="6" key="1">
    <citation type="journal article" date="2019" name="Int. J. Syst. Evol. Microbiol.">
        <title>The Global Catalogue of Microorganisms (GCM) 10K type strain sequencing project: providing services to taxonomists for standard genome sequencing and annotation.</title>
        <authorList>
            <consortium name="The Broad Institute Genomics Platform"/>
            <consortium name="The Broad Institute Genome Sequencing Center for Infectious Disease"/>
            <person name="Wu L."/>
            <person name="Ma J."/>
        </authorList>
    </citation>
    <scope>NUCLEOTIDE SEQUENCE [LARGE SCALE GENOMIC DNA]</scope>
    <source>
        <strain evidence="6">WYCCWR 12678</strain>
    </source>
</reference>
<dbReference type="RefSeq" id="WP_380025735.1">
    <property type="nucleotide sequence ID" value="NZ_JBHSHC010000090.1"/>
</dbReference>
<organism evidence="5 6">
    <name type="scientific">Effusibacillus consociatus</name>
    <dbReference type="NCBI Taxonomy" id="1117041"/>
    <lineage>
        <taxon>Bacteria</taxon>
        <taxon>Bacillati</taxon>
        <taxon>Bacillota</taxon>
        <taxon>Bacilli</taxon>
        <taxon>Bacillales</taxon>
        <taxon>Alicyclobacillaceae</taxon>
        <taxon>Effusibacillus</taxon>
    </lineage>
</organism>
<comment type="similarity">
    <text evidence="2">Belongs to the flavin monoamine oxidase family.</text>
</comment>
<protein>
    <submittedName>
        <fullName evidence="5">FAD-dependent oxidoreductase</fullName>
    </submittedName>
</protein>
<gene>
    <name evidence="5" type="ORF">ACFO8Q_10635</name>
</gene>
<dbReference type="Proteomes" id="UP001596002">
    <property type="component" value="Unassembled WGS sequence"/>
</dbReference>
<dbReference type="SUPFAM" id="SSF51905">
    <property type="entry name" value="FAD/NAD(P)-binding domain"/>
    <property type="match status" value="1"/>
</dbReference>
<evidence type="ECO:0000259" key="4">
    <source>
        <dbReference type="Pfam" id="PF01593"/>
    </source>
</evidence>
<evidence type="ECO:0000256" key="2">
    <source>
        <dbReference type="ARBA" id="ARBA00005995"/>
    </source>
</evidence>
<dbReference type="PANTHER" id="PTHR43563:SF1">
    <property type="entry name" value="AMINE OXIDASE [FLAVIN-CONTAINING] B"/>
    <property type="match status" value="1"/>
</dbReference>
<evidence type="ECO:0000256" key="1">
    <source>
        <dbReference type="ARBA" id="ARBA00001974"/>
    </source>
</evidence>
<feature type="domain" description="Amine oxidase" evidence="4">
    <location>
        <begin position="18"/>
        <end position="63"/>
    </location>
</feature>
<comment type="cofactor">
    <cofactor evidence="1">
        <name>FAD</name>
        <dbReference type="ChEBI" id="CHEBI:57692"/>
    </cofactor>
</comment>
<comment type="caution">
    <text evidence="5">The sequence shown here is derived from an EMBL/GenBank/DDBJ whole genome shotgun (WGS) entry which is preliminary data.</text>
</comment>
<sequence>MKDPFIGDGFAARFSPGIIAQFGAALTQSAGPIHWAGTETATEWRLYMEGAVQSGQRAALQVLRIDKKHIGVKYI</sequence>
<dbReference type="PANTHER" id="PTHR43563">
    <property type="entry name" value="AMINE OXIDASE"/>
    <property type="match status" value="1"/>
</dbReference>
<dbReference type="Gene3D" id="3.50.50.60">
    <property type="entry name" value="FAD/NAD(P)-binding domain"/>
    <property type="match status" value="1"/>
</dbReference>
<dbReference type="InterPro" id="IPR001613">
    <property type="entry name" value="Flavin_amine_oxidase"/>
</dbReference>
<dbReference type="InterPro" id="IPR050703">
    <property type="entry name" value="Flavin_MAO"/>
</dbReference>
<evidence type="ECO:0000313" key="5">
    <source>
        <dbReference type="EMBL" id="MFC4767813.1"/>
    </source>
</evidence>
<dbReference type="InterPro" id="IPR002937">
    <property type="entry name" value="Amino_oxidase"/>
</dbReference>
<name>A0ABV9Q237_9BACL</name>
<dbReference type="Pfam" id="PF01593">
    <property type="entry name" value="Amino_oxidase"/>
    <property type="match status" value="1"/>
</dbReference>
<keyword evidence="3" id="KW-0560">Oxidoreductase</keyword>
<accession>A0ABV9Q237</accession>
<evidence type="ECO:0000256" key="3">
    <source>
        <dbReference type="ARBA" id="ARBA00023002"/>
    </source>
</evidence>